<reference evidence="3 4" key="1">
    <citation type="journal article" date="2017" name="Curr. Biol.">
        <title>Genome architecture and evolution of a unichromosomal asexual nematode.</title>
        <authorList>
            <person name="Fradin H."/>
            <person name="Zegar C."/>
            <person name="Gutwein M."/>
            <person name="Lucas J."/>
            <person name="Kovtun M."/>
            <person name="Corcoran D."/>
            <person name="Baugh L.R."/>
            <person name="Kiontke K."/>
            <person name="Gunsalus K."/>
            <person name="Fitch D.H."/>
            <person name="Piano F."/>
        </authorList>
    </citation>
    <scope>NUCLEOTIDE SEQUENCE [LARGE SCALE GENOMIC DNA]</scope>
    <source>
        <strain evidence="3">PF1309</strain>
    </source>
</reference>
<feature type="compositionally biased region" description="Low complexity" evidence="2">
    <location>
        <begin position="224"/>
        <end position="235"/>
    </location>
</feature>
<evidence type="ECO:0000313" key="3">
    <source>
        <dbReference type="EMBL" id="PAV78127.1"/>
    </source>
</evidence>
<proteinExistence type="predicted"/>
<feature type="compositionally biased region" description="Basic and acidic residues" evidence="2">
    <location>
        <begin position="1"/>
        <end position="17"/>
    </location>
</feature>
<feature type="compositionally biased region" description="Basic and acidic residues" evidence="2">
    <location>
        <begin position="623"/>
        <end position="633"/>
    </location>
</feature>
<name>A0A2A2KW74_9BILA</name>
<feature type="region of interest" description="Disordered" evidence="2">
    <location>
        <begin position="1"/>
        <end position="309"/>
    </location>
</feature>
<evidence type="ECO:0000256" key="2">
    <source>
        <dbReference type="SAM" id="MobiDB-lite"/>
    </source>
</evidence>
<dbReference type="AlphaFoldDB" id="A0A2A2KW74"/>
<comment type="caution">
    <text evidence="3">The sequence shown here is derived from an EMBL/GenBank/DDBJ whole genome shotgun (WGS) entry which is preliminary data.</text>
</comment>
<feature type="region of interest" description="Disordered" evidence="2">
    <location>
        <begin position="345"/>
        <end position="407"/>
    </location>
</feature>
<protein>
    <submittedName>
        <fullName evidence="3">Uncharacterized protein</fullName>
    </submittedName>
</protein>
<feature type="compositionally biased region" description="Polar residues" evidence="2">
    <location>
        <begin position="290"/>
        <end position="303"/>
    </location>
</feature>
<organism evidence="3 4">
    <name type="scientific">Diploscapter pachys</name>
    <dbReference type="NCBI Taxonomy" id="2018661"/>
    <lineage>
        <taxon>Eukaryota</taxon>
        <taxon>Metazoa</taxon>
        <taxon>Ecdysozoa</taxon>
        <taxon>Nematoda</taxon>
        <taxon>Chromadorea</taxon>
        <taxon>Rhabditida</taxon>
        <taxon>Rhabditina</taxon>
        <taxon>Rhabditomorpha</taxon>
        <taxon>Rhabditoidea</taxon>
        <taxon>Rhabditidae</taxon>
        <taxon>Diploscapter</taxon>
    </lineage>
</organism>
<evidence type="ECO:0000256" key="1">
    <source>
        <dbReference type="SAM" id="Coils"/>
    </source>
</evidence>
<keyword evidence="1" id="KW-0175">Coiled coil</keyword>
<feature type="compositionally biased region" description="Basic and acidic residues" evidence="2">
    <location>
        <begin position="125"/>
        <end position="140"/>
    </location>
</feature>
<accession>A0A2A2KW74</accession>
<feature type="compositionally biased region" description="Polar residues" evidence="2">
    <location>
        <begin position="164"/>
        <end position="173"/>
    </location>
</feature>
<sequence>MNSGGREEEGNDERRGEGPPAANRPKKPFLKRGQGMQKYQHKMRFPVMEKTSAKQPTGFHLPLRQQESRPTSTSDYGTGRSEFSPRSTSSNGDGRRERLGDLSTIQSGVQKDGRVGSQGGLERSPSSHHEESQHEAHSFDRTTFSADTLSFMMHEKRLSRQIEQRATSPTLSEQQRHQMVERQTVEVNRIKMARSIATESNRSNSSSASPLPLGTSTPIDKQQQEQMQSSSDSGQNTPHPNQTAETEETNHTQQNDDVPVPPLVQDYLNTHPPRAVLDDHSSHFELTPSERASSAASQPSTRGHPNYQAHGVQTSDLHYASGVAQTTPSLQQRFGLPIRVHSDSHLSQALHSHHYQQQQQISSNSSRQPPPHFNIDQSFDERHLHNNAHLPPRPSSAQSIHTHEPPLPTHFSYADAESLFPTVKQNLLRQLRDAIAHLDYAQSSLDHKGKQLLEVKRKLEIDYAEKLHKLEHDQEIWNAVKEKEQAKMDKEKRQLEKFRKDIEAGGNEREKALAQRIDELKNSLSRSETKNADLRCRVTTLERQLKEKTDETTRKDTDLQRGREVIAKKEKRINELTRKLEQQQREFAEQIGAGGKAIDTLQRAGTADRQAKLQSQMSQMMRRRSEPLQESARHNAPRHSSDDVLYPSSGNAMAETSSFYHHTAASSVASNRPKSVSWEDEQNQKQQVMRKVDERKTRLGLESVYRNHLGKWSRFVTLLCGDFLFEYSNGDVRWIDAVNVFEVYFTKFSKNIEVFIHNTRKSIRLFYSGRIEIWRPHSELSVFDPAEGTRTEVDTLLNGTKQVEIFNFAGYARTMTKFGDTVQQYQPHQVFRYANDRSMKTNDALDDCTWRDPEFIMRRSTVDNRPTVNLKLLGENRVYKFGWSDSEFVLCHSSLDGQSQQSECIVFTTSSTPTQTANGIAAAMKQTADSGNRSEKIIEANGKRIIIK</sequence>
<feature type="compositionally biased region" description="Polar residues" evidence="2">
    <location>
        <begin position="664"/>
        <end position="674"/>
    </location>
</feature>
<feature type="compositionally biased region" description="Basic and acidic residues" evidence="2">
    <location>
        <begin position="153"/>
        <end position="163"/>
    </location>
</feature>
<dbReference type="Proteomes" id="UP000218231">
    <property type="component" value="Unassembled WGS sequence"/>
</dbReference>
<dbReference type="OrthoDB" id="5857768at2759"/>
<feature type="compositionally biased region" description="Basic and acidic residues" evidence="2">
    <location>
        <begin position="174"/>
        <end position="184"/>
    </location>
</feature>
<feature type="compositionally biased region" description="Low complexity" evidence="2">
    <location>
        <begin position="200"/>
        <end position="209"/>
    </location>
</feature>
<keyword evidence="4" id="KW-1185">Reference proteome</keyword>
<dbReference type="EMBL" id="LIAE01007609">
    <property type="protein sequence ID" value="PAV78127.1"/>
    <property type="molecule type" value="Genomic_DNA"/>
</dbReference>
<gene>
    <name evidence="3" type="ORF">WR25_01866</name>
</gene>
<feature type="coiled-coil region" evidence="1">
    <location>
        <begin position="481"/>
        <end position="593"/>
    </location>
</feature>
<feature type="region of interest" description="Disordered" evidence="2">
    <location>
        <begin position="604"/>
        <end position="648"/>
    </location>
</feature>
<feature type="region of interest" description="Disordered" evidence="2">
    <location>
        <begin position="664"/>
        <end position="691"/>
    </location>
</feature>
<evidence type="ECO:0000313" key="4">
    <source>
        <dbReference type="Proteomes" id="UP000218231"/>
    </source>
</evidence>
<feature type="compositionally biased region" description="Low complexity" evidence="2">
    <location>
        <begin position="345"/>
        <end position="367"/>
    </location>
</feature>
<dbReference type="STRING" id="2018661.A0A2A2KW74"/>